<accession>A0A084ZLR9</accession>
<dbReference type="Proteomes" id="UP000028630">
    <property type="component" value="Unassembled WGS sequence"/>
</dbReference>
<evidence type="ECO:0000256" key="1">
    <source>
        <dbReference type="SAM" id="SignalP"/>
    </source>
</evidence>
<feature type="signal peptide" evidence="1">
    <location>
        <begin position="1"/>
        <end position="22"/>
    </location>
</feature>
<dbReference type="EMBL" id="JMTB01000125">
    <property type="protein sequence ID" value="KFB98413.1"/>
    <property type="molecule type" value="Genomic_DNA"/>
</dbReference>
<dbReference type="eggNOG" id="ENOG5033C7A">
    <property type="taxonomic scope" value="Bacteria"/>
</dbReference>
<name>A0A084ZLR9_9ENTR</name>
<feature type="chain" id="PRO_5001786049" description="Lipoprotein" evidence="1">
    <location>
        <begin position="23"/>
        <end position="127"/>
    </location>
</feature>
<sequence>MKKVLMLMALVLLAGCKPGAEKAIELAKKEIADDVRDPDSVKFRYVRFVQDEKSDAKSVSGFVCGQVNAKNGFGAYEGFQPFVLKISMESKGMFSSGVHYSVSEKNIYTRFSDPVPPSYREKCGADE</sequence>
<dbReference type="AlphaFoldDB" id="A0A084ZLR9"/>
<comment type="caution">
    <text evidence="2">The sequence shown here is derived from an EMBL/GenBank/DDBJ whole genome shotgun (WGS) entry which is preliminary data.</text>
</comment>
<dbReference type="PROSITE" id="PS51257">
    <property type="entry name" value="PROKAR_LIPOPROTEIN"/>
    <property type="match status" value="1"/>
</dbReference>
<gene>
    <name evidence="2" type="ORF">GTGU_04485</name>
</gene>
<keyword evidence="3" id="KW-1185">Reference proteome</keyword>
<dbReference type="OrthoDB" id="9157170at2"/>
<proteinExistence type="predicted"/>
<keyword evidence="1" id="KW-0732">Signal</keyword>
<reference evidence="3" key="1">
    <citation type="submission" date="2014-05" db="EMBL/GenBank/DDBJ databases">
        <title>ATOL: Assembling a taxonomically balanced genome-scale reconstruction of the evolutionary history of the Enterobacteriaceae.</title>
        <authorList>
            <person name="Plunkett G. III"/>
            <person name="Neeno-Eckwall E.C."/>
            <person name="Glasner J.D."/>
            <person name="Perna N.T."/>
        </authorList>
    </citation>
    <scope>NUCLEOTIDE SEQUENCE [LARGE SCALE GENOMIC DNA]</scope>
    <source>
        <strain evidence="3">ATCC 49490</strain>
    </source>
</reference>
<organism evidence="2 3">
    <name type="scientific">Trabulsiella guamensis ATCC 49490</name>
    <dbReference type="NCBI Taxonomy" id="1005994"/>
    <lineage>
        <taxon>Bacteria</taxon>
        <taxon>Pseudomonadati</taxon>
        <taxon>Pseudomonadota</taxon>
        <taxon>Gammaproteobacteria</taxon>
        <taxon>Enterobacterales</taxon>
        <taxon>Enterobacteriaceae</taxon>
        <taxon>Trabulsiella</taxon>
    </lineage>
</organism>
<evidence type="ECO:0000313" key="3">
    <source>
        <dbReference type="Proteomes" id="UP000028630"/>
    </source>
</evidence>
<dbReference type="RefSeq" id="WP_038162792.1">
    <property type="nucleotide sequence ID" value="NZ_JMTB01000125.1"/>
</dbReference>
<protein>
    <recommendedName>
        <fullName evidence="4">Lipoprotein</fullName>
    </recommendedName>
</protein>
<evidence type="ECO:0000313" key="2">
    <source>
        <dbReference type="EMBL" id="KFB98413.1"/>
    </source>
</evidence>
<evidence type="ECO:0008006" key="4">
    <source>
        <dbReference type="Google" id="ProtNLM"/>
    </source>
</evidence>